<feature type="chain" id="PRO_5026060599" description="Ice-binding protein C-terminal domain-containing protein" evidence="1">
    <location>
        <begin position="28"/>
        <end position="221"/>
    </location>
</feature>
<dbReference type="Gene3D" id="2.60.120.260">
    <property type="entry name" value="Galactose-binding domain-like"/>
    <property type="match status" value="1"/>
</dbReference>
<reference evidence="3 4" key="1">
    <citation type="submission" date="2019-02" db="EMBL/GenBank/DDBJ databases">
        <title>Draft genome sequence of Arthrospira platensis NIES-3787.</title>
        <authorList>
            <person name="Yamaguchi H."/>
            <person name="Suzuki S."/>
            <person name="Kawachi M."/>
        </authorList>
    </citation>
    <scope>NUCLEOTIDE SEQUENCE [LARGE SCALE GENOMIC DNA]</scope>
    <source>
        <strain evidence="3 4">NIES-3787</strain>
    </source>
</reference>
<keyword evidence="1" id="KW-0732">Signal</keyword>
<name>A0A6H9GCQ2_MICAE</name>
<dbReference type="RefSeq" id="WP_159250328.1">
    <property type="nucleotide sequence ID" value="NZ_BJCH01000055.1"/>
</dbReference>
<comment type="caution">
    <text evidence="3">The sequence shown here is derived from an EMBL/GenBank/DDBJ whole genome shotgun (WGS) entry which is preliminary data.</text>
</comment>
<dbReference type="NCBIfam" id="TIGR02595">
    <property type="entry name" value="PEP_CTERM"/>
    <property type="match status" value="1"/>
</dbReference>
<evidence type="ECO:0000256" key="1">
    <source>
        <dbReference type="SAM" id="SignalP"/>
    </source>
</evidence>
<accession>A0A6H9GCQ2</accession>
<organism evidence="3 4">
    <name type="scientific">Microcystis aeruginosa NIES-3787</name>
    <dbReference type="NCBI Taxonomy" id="2517782"/>
    <lineage>
        <taxon>Bacteria</taxon>
        <taxon>Bacillati</taxon>
        <taxon>Cyanobacteriota</taxon>
        <taxon>Cyanophyceae</taxon>
        <taxon>Oscillatoriophycideae</taxon>
        <taxon>Chroococcales</taxon>
        <taxon>Microcystaceae</taxon>
        <taxon>Microcystis</taxon>
    </lineage>
</organism>
<evidence type="ECO:0000313" key="3">
    <source>
        <dbReference type="EMBL" id="GCL47719.1"/>
    </source>
</evidence>
<dbReference type="Pfam" id="PF07589">
    <property type="entry name" value="PEP-CTERM"/>
    <property type="match status" value="1"/>
</dbReference>
<sequence length="221" mass="23423">MKLAIRPLVLSTATFGLMLGVSQNAQAAGLIPRVTASTANSASGWNIANTVNGVGLPSNTPSLTENHNVTNTNNSWRTNTIPVGTPLSSVTIEFNFNRIYNLAGFSFWNLSSSSATQGINTLTIEYKLNTGAWTTLTGPGVPLAFAQGTTSTTSSISPQVFNFSPVYATNVRFRNMTNHGGTGNNRRLGFSEIQFRSIPEPSSTLALLALGLAGVGLRKRV</sequence>
<dbReference type="InterPro" id="IPR008979">
    <property type="entry name" value="Galactose-bd-like_sf"/>
</dbReference>
<gene>
    <name evidence="3" type="ORF">NIES3787_34280</name>
</gene>
<evidence type="ECO:0000259" key="2">
    <source>
        <dbReference type="Pfam" id="PF07589"/>
    </source>
</evidence>
<dbReference type="AlphaFoldDB" id="A0A6H9GCQ2"/>
<proteinExistence type="predicted"/>
<dbReference type="InterPro" id="IPR013424">
    <property type="entry name" value="Ice-binding_C"/>
</dbReference>
<feature type="signal peptide" evidence="1">
    <location>
        <begin position="1"/>
        <end position="27"/>
    </location>
</feature>
<protein>
    <recommendedName>
        <fullName evidence="2">Ice-binding protein C-terminal domain-containing protein</fullName>
    </recommendedName>
</protein>
<evidence type="ECO:0000313" key="4">
    <source>
        <dbReference type="Proteomes" id="UP000438874"/>
    </source>
</evidence>
<dbReference type="Proteomes" id="UP000438874">
    <property type="component" value="Unassembled WGS sequence"/>
</dbReference>
<feature type="domain" description="Ice-binding protein C-terminal" evidence="2">
    <location>
        <begin position="197"/>
        <end position="220"/>
    </location>
</feature>
<dbReference type="EMBL" id="BJCH01000055">
    <property type="protein sequence ID" value="GCL47719.1"/>
    <property type="molecule type" value="Genomic_DNA"/>
</dbReference>
<dbReference type="SUPFAM" id="SSF49785">
    <property type="entry name" value="Galactose-binding domain-like"/>
    <property type="match status" value="1"/>
</dbReference>